<dbReference type="KEGG" id="chya:V22_18020"/>
<dbReference type="SUPFAM" id="SSF88723">
    <property type="entry name" value="PIN domain-like"/>
    <property type="match status" value="1"/>
</dbReference>
<organism evidence="3 4">
    <name type="scientific">Calycomorphotria hydatis</name>
    <dbReference type="NCBI Taxonomy" id="2528027"/>
    <lineage>
        <taxon>Bacteria</taxon>
        <taxon>Pseudomonadati</taxon>
        <taxon>Planctomycetota</taxon>
        <taxon>Planctomycetia</taxon>
        <taxon>Planctomycetales</taxon>
        <taxon>Planctomycetaceae</taxon>
        <taxon>Calycomorphotria</taxon>
    </lineage>
</organism>
<keyword evidence="4" id="KW-1185">Reference proteome</keyword>
<keyword evidence="1" id="KW-0472">Membrane</keyword>
<dbReference type="SMART" id="SM00670">
    <property type="entry name" value="PINc"/>
    <property type="match status" value="1"/>
</dbReference>
<feature type="transmembrane region" description="Helical" evidence="1">
    <location>
        <begin position="67"/>
        <end position="89"/>
    </location>
</feature>
<proteinExistence type="predicted"/>
<dbReference type="Pfam" id="PF13638">
    <property type="entry name" value="PIN_4"/>
    <property type="match status" value="1"/>
</dbReference>
<dbReference type="AlphaFoldDB" id="A0A517T884"/>
<dbReference type="InterPro" id="IPR052041">
    <property type="entry name" value="Nucleic_acid_metab_PIN/TRAM"/>
</dbReference>
<dbReference type="Proteomes" id="UP000319976">
    <property type="component" value="Chromosome"/>
</dbReference>
<dbReference type="Gene3D" id="3.40.50.1010">
    <property type="entry name" value="5'-nuclease"/>
    <property type="match status" value="1"/>
</dbReference>
<dbReference type="InterPro" id="IPR002716">
    <property type="entry name" value="PIN_dom"/>
</dbReference>
<reference evidence="3 4" key="1">
    <citation type="submission" date="2019-02" db="EMBL/GenBank/DDBJ databases">
        <title>Deep-cultivation of Planctomycetes and their phenomic and genomic characterization uncovers novel biology.</title>
        <authorList>
            <person name="Wiegand S."/>
            <person name="Jogler M."/>
            <person name="Boedeker C."/>
            <person name="Pinto D."/>
            <person name="Vollmers J."/>
            <person name="Rivas-Marin E."/>
            <person name="Kohn T."/>
            <person name="Peeters S.H."/>
            <person name="Heuer A."/>
            <person name="Rast P."/>
            <person name="Oberbeckmann S."/>
            <person name="Bunk B."/>
            <person name="Jeske O."/>
            <person name="Meyerdierks A."/>
            <person name="Storesund J.E."/>
            <person name="Kallscheuer N."/>
            <person name="Luecker S."/>
            <person name="Lage O.M."/>
            <person name="Pohl T."/>
            <person name="Merkel B.J."/>
            <person name="Hornburger P."/>
            <person name="Mueller R.-W."/>
            <person name="Bruemmer F."/>
            <person name="Labrenz M."/>
            <person name="Spormann A.M."/>
            <person name="Op den Camp H."/>
            <person name="Overmann J."/>
            <person name="Amann R."/>
            <person name="Jetten M.S.M."/>
            <person name="Mascher T."/>
            <person name="Medema M.H."/>
            <person name="Devos D.P."/>
            <person name="Kaster A.-K."/>
            <person name="Ovreas L."/>
            <person name="Rohde M."/>
            <person name="Galperin M.Y."/>
            <person name="Jogler C."/>
        </authorList>
    </citation>
    <scope>NUCLEOTIDE SEQUENCE [LARGE SCALE GENOMIC DNA]</scope>
    <source>
        <strain evidence="3 4">V22</strain>
    </source>
</reference>
<feature type="transmembrane region" description="Helical" evidence="1">
    <location>
        <begin position="40"/>
        <end position="60"/>
    </location>
</feature>
<dbReference type="InterPro" id="IPR029060">
    <property type="entry name" value="PIN-like_dom_sf"/>
</dbReference>
<dbReference type="EMBL" id="CP036316">
    <property type="protein sequence ID" value="QDT64567.1"/>
    <property type="molecule type" value="Genomic_DNA"/>
</dbReference>
<evidence type="ECO:0000259" key="2">
    <source>
        <dbReference type="SMART" id="SM00670"/>
    </source>
</evidence>
<evidence type="ECO:0000313" key="4">
    <source>
        <dbReference type="Proteomes" id="UP000319976"/>
    </source>
</evidence>
<feature type="domain" description="PIN" evidence="2">
    <location>
        <begin position="141"/>
        <end position="250"/>
    </location>
</feature>
<dbReference type="PANTHER" id="PTHR11603:SF147">
    <property type="entry name" value="MEMBRANE PROTEIN"/>
    <property type="match status" value="1"/>
</dbReference>
<protein>
    <submittedName>
        <fullName evidence="3">Putative PIN and TRAM-domain containing protein</fullName>
        <ecNumber evidence="3">3.1.-.-</ecNumber>
    </submittedName>
</protein>
<keyword evidence="1" id="KW-0812">Transmembrane</keyword>
<evidence type="ECO:0000313" key="3">
    <source>
        <dbReference type="EMBL" id="QDT64567.1"/>
    </source>
</evidence>
<dbReference type="CDD" id="cd09877">
    <property type="entry name" value="PIN_YacL-like"/>
    <property type="match status" value="1"/>
</dbReference>
<evidence type="ECO:0000256" key="1">
    <source>
        <dbReference type="SAM" id="Phobius"/>
    </source>
</evidence>
<dbReference type="PANTHER" id="PTHR11603">
    <property type="entry name" value="AAA FAMILY ATPASE"/>
    <property type="match status" value="1"/>
</dbReference>
<dbReference type="RefSeq" id="WP_145261841.1">
    <property type="nucleotide sequence ID" value="NZ_CP036316.1"/>
</dbReference>
<accession>A0A517T884</accession>
<keyword evidence="1" id="KW-1133">Transmembrane helix</keyword>
<dbReference type="GO" id="GO:0016787">
    <property type="term" value="F:hydrolase activity"/>
    <property type="evidence" value="ECO:0007669"/>
    <property type="project" value="UniProtKB-KW"/>
</dbReference>
<dbReference type="OrthoDB" id="9780734at2"/>
<sequence length="339" mass="36935">MLIIVIRAAYILICAGALATFVSGSVGPEDSHSFIDQQPLMSFLIGMTIASSFVAFDILIKRKRIEIISAIYFGLLVGVLLTLLLVQAMRPAVPDELEGPLTTLLALPIVYICISILLQTRNDFRFVIPYVEFARELKGGKPMLLDSSALIDGRIADVAETHILDTRMIVPQFVLHEIQEIADSSDKNRRTRGRRGLEVLSKLQNNPNNDIRVQDDKESQVDGKDVDSRLIELAKELGARVLSNDVNLAKVAALQGVDCVNLNDVANALKPRFLPGDHISAKIVKDGEAPGQGVGYLDDGTMVVCEQAAERKGEELEIVVTSVLQSSGGRMLFGREAGS</sequence>
<gene>
    <name evidence="3" type="ORF">V22_18020</name>
</gene>
<name>A0A517T884_9PLAN</name>
<keyword evidence="3" id="KW-0378">Hydrolase</keyword>
<dbReference type="EC" id="3.1.-.-" evidence="3"/>
<feature type="transmembrane region" description="Helical" evidence="1">
    <location>
        <begin position="101"/>
        <end position="118"/>
    </location>
</feature>